<dbReference type="SUPFAM" id="SSF81383">
    <property type="entry name" value="F-box domain"/>
    <property type="match status" value="1"/>
</dbReference>
<dbReference type="Pfam" id="PF12937">
    <property type="entry name" value="F-box-like"/>
    <property type="match status" value="1"/>
</dbReference>
<proteinExistence type="predicted"/>
<dbReference type="InParanoid" id="A0A165CDM4"/>
<evidence type="ECO:0000313" key="3">
    <source>
        <dbReference type="Proteomes" id="UP000077266"/>
    </source>
</evidence>
<dbReference type="InterPro" id="IPR001810">
    <property type="entry name" value="F-box_dom"/>
</dbReference>
<dbReference type="EMBL" id="KV426334">
    <property type="protein sequence ID" value="KZV82280.1"/>
    <property type="molecule type" value="Genomic_DNA"/>
</dbReference>
<sequence length="408" mass="45332">MPDELLSMIMGELSFQDLIFASHICGRWRRRMLACPELWNHLHLTKAETNAALPSLVARSRHLPLFLHLEVGAKTSLDCLHRDTYRICALGISTALRIPPCVVTLLARCFPTIEAFELRMTRSTGEPIPLPVTLFQRQDTRLRRVTLENVQLVTAPYLPLSSITVLTYTSSLSIPIGALQTVCNVCVALQELRLNATSIQYQPNSRIFSQSLQSLSIACDEMKGALSLFLDADNLSALRQICFEPRSIPGKRLQFSPPVANLRFQILTISQDSLLEIGFQDERTMSIRRLNYAGILDVMDWVSPSISRLTLPNSMLRVLRHPNAFPSLAHFTVTVADELESGLQLPDDFSPLHCPALRQLLVLAPGTLAVPRAAALAFAEKAVYPLPSEIDLQTGDYIPEPDVSASVI</sequence>
<protein>
    <recommendedName>
        <fullName evidence="1">F-box domain-containing protein</fullName>
    </recommendedName>
</protein>
<dbReference type="OrthoDB" id="629492at2759"/>
<feature type="domain" description="F-box" evidence="1">
    <location>
        <begin position="1"/>
        <end position="42"/>
    </location>
</feature>
<name>A0A165CDM4_EXIGL</name>
<dbReference type="PROSITE" id="PS50181">
    <property type="entry name" value="FBOX"/>
    <property type="match status" value="1"/>
</dbReference>
<organism evidence="2 3">
    <name type="scientific">Exidia glandulosa HHB12029</name>
    <dbReference type="NCBI Taxonomy" id="1314781"/>
    <lineage>
        <taxon>Eukaryota</taxon>
        <taxon>Fungi</taxon>
        <taxon>Dikarya</taxon>
        <taxon>Basidiomycota</taxon>
        <taxon>Agaricomycotina</taxon>
        <taxon>Agaricomycetes</taxon>
        <taxon>Auriculariales</taxon>
        <taxon>Exidiaceae</taxon>
        <taxon>Exidia</taxon>
    </lineage>
</organism>
<dbReference type="Proteomes" id="UP000077266">
    <property type="component" value="Unassembled WGS sequence"/>
</dbReference>
<keyword evidence="3" id="KW-1185">Reference proteome</keyword>
<dbReference type="InterPro" id="IPR036047">
    <property type="entry name" value="F-box-like_dom_sf"/>
</dbReference>
<evidence type="ECO:0000313" key="2">
    <source>
        <dbReference type="EMBL" id="KZV82280.1"/>
    </source>
</evidence>
<accession>A0A165CDM4</accession>
<dbReference type="AlphaFoldDB" id="A0A165CDM4"/>
<evidence type="ECO:0000259" key="1">
    <source>
        <dbReference type="PROSITE" id="PS50181"/>
    </source>
</evidence>
<reference evidence="2 3" key="1">
    <citation type="journal article" date="2016" name="Mol. Biol. Evol.">
        <title>Comparative Genomics of Early-Diverging Mushroom-Forming Fungi Provides Insights into the Origins of Lignocellulose Decay Capabilities.</title>
        <authorList>
            <person name="Nagy L.G."/>
            <person name="Riley R."/>
            <person name="Tritt A."/>
            <person name="Adam C."/>
            <person name="Daum C."/>
            <person name="Floudas D."/>
            <person name="Sun H."/>
            <person name="Yadav J.S."/>
            <person name="Pangilinan J."/>
            <person name="Larsson K.H."/>
            <person name="Matsuura K."/>
            <person name="Barry K."/>
            <person name="Labutti K."/>
            <person name="Kuo R."/>
            <person name="Ohm R.A."/>
            <person name="Bhattacharya S.S."/>
            <person name="Shirouzu T."/>
            <person name="Yoshinaga Y."/>
            <person name="Martin F.M."/>
            <person name="Grigoriev I.V."/>
            <person name="Hibbett D.S."/>
        </authorList>
    </citation>
    <scope>NUCLEOTIDE SEQUENCE [LARGE SCALE GENOMIC DNA]</scope>
    <source>
        <strain evidence="2 3">HHB12029</strain>
    </source>
</reference>
<dbReference type="Gene3D" id="1.20.1280.50">
    <property type="match status" value="1"/>
</dbReference>
<gene>
    <name evidence="2" type="ORF">EXIGLDRAFT_729919</name>
</gene>